<evidence type="ECO:0000313" key="6">
    <source>
        <dbReference type="EMBL" id="QJD30990.1"/>
    </source>
</evidence>
<evidence type="ECO:0000256" key="2">
    <source>
        <dbReference type="ARBA" id="ARBA00023316"/>
    </source>
</evidence>
<keyword evidence="2 3" id="KW-0961">Cell wall biogenesis/degradation</keyword>
<evidence type="ECO:0000256" key="4">
    <source>
        <dbReference type="RuleBase" id="RU003495"/>
    </source>
</evidence>
<dbReference type="Gene3D" id="2.40.40.10">
    <property type="entry name" value="RlpA-like domain"/>
    <property type="match status" value="1"/>
</dbReference>
<sequence>MQVNGKITQGVLSLVLAASCHFVQAKPLHEKHEKKDRSVGFASYYSDRFHGRRTASGERYNRDALTAVHNSFPFGTLLRVTNLKNQRSVLVRVNDRSSRRHGRLLDLSKRAARELGFIGAGLTLVKLEVVELGAG</sequence>
<dbReference type="Pfam" id="PF03330">
    <property type="entry name" value="DPBB_1"/>
    <property type="match status" value="1"/>
</dbReference>
<dbReference type="InterPro" id="IPR034718">
    <property type="entry name" value="RlpA"/>
</dbReference>
<dbReference type="GO" id="GO:0008932">
    <property type="term" value="F:lytic endotransglycosylase activity"/>
    <property type="evidence" value="ECO:0007669"/>
    <property type="project" value="UniProtKB-UniRule"/>
</dbReference>
<keyword evidence="7" id="KW-1185">Reference proteome</keyword>
<gene>
    <name evidence="3" type="primary">rlpA</name>
    <name evidence="6" type="ORF">GNH96_14230</name>
</gene>
<comment type="subcellular location">
    <subcellularLocation>
        <location evidence="3">Cell membrane</location>
        <topology evidence="3">Lipid-anchor</topology>
    </subcellularLocation>
</comment>
<reference evidence="7" key="1">
    <citation type="submission" date="2019-12" db="EMBL/GenBank/DDBJ databases">
        <authorList>
            <person name="Awala S.I."/>
            <person name="Rhee S.K."/>
        </authorList>
    </citation>
    <scope>NUCLEOTIDE SEQUENCE [LARGE SCALE GENOMIC DNA]</scope>
    <source>
        <strain evidence="7">IM1</strain>
    </source>
</reference>
<dbReference type="HAMAP" id="MF_02071">
    <property type="entry name" value="RlpA"/>
    <property type="match status" value="1"/>
</dbReference>
<evidence type="ECO:0000256" key="3">
    <source>
        <dbReference type="HAMAP-Rule" id="MF_02071"/>
    </source>
</evidence>
<feature type="domain" description="RlpA-like protein double-psi beta-barrel" evidence="5">
    <location>
        <begin position="39"/>
        <end position="126"/>
    </location>
</feature>
<dbReference type="GO" id="GO:0071555">
    <property type="term" value="P:cell wall organization"/>
    <property type="evidence" value="ECO:0007669"/>
    <property type="project" value="UniProtKB-KW"/>
</dbReference>
<comment type="function">
    <text evidence="3">Lytic transglycosylase with a strong preference for naked glycan strands that lack stem peptides.</text>
</comment>
<evidence type="ECO:0000256" key="1">
    <source>
        <dbReference type="ARBA" id="ARBA00023239"/>
    </source>
</evidence>
<comment type="similarity">
    <text evidence="3 4">Belongs to the RlpA family.</text>
</comment>
<name>A0A858QAY7_9GAMM</name>
<keyword evidence="3" id="KW-0449">Lipoprotein</keyword>
<dbReference type="EMBL" id="CP046565">
    <property type="protein sequence ID" value="QJD30990.1"/>
    <property type="molecule type" value="Genomic_DNA"/>
</dbReference>
<dbReference type="GO" id="GO:0005886">
    <property type="term" value="C:plasma membrane"/>
    <property type="evidence" value="ECO:0007669"/>
    <property type="project" value="UniProtKB-SubCell"/>
</dbReference>
<dbReference type="NCBIfam" id="TIGR00413">
    <property type="entry name" value="rlpA"/>
    <property type="match status" value="1"/>
</dbReference>
<dbReference type="AlphaFoldDB" id="A0A858QAY7"/>
<proteinExistence type="inferred from homology"/>
<dbReference type="InterPro" id="IPR012997">
    <property type="entry name" value="RplA"/>
</dbReference>
<dbReference type="CDD" id="cd22268">
    <property type="entry name" value="DPBB_RlpA-like"/>
    <property type="match status" value="1"/>
</dbReference>
<dbReference type="PROSITE" id="PS51257">
    <property type="entry name" value="PROKAR_LIPOPROTEIN"/>
    <property type="match status" value="1"/>
</dbReference>
<protein>
    <recommendedName>
        <fullName evidence="3">Endolytic peptidoglycan transglycosylase RlpA</fullName>
        <ecNumber evidence="3">4.2.2.-</ecNumber>
    </recommendedName>
</protein>
<keyword evidence="3" id="KW-0472">Membrane</keyword>
<dbReference type="Proteomes" id="UP000503004">
    <property type="component" value="Chromosome"/>
</dbReference>
<dbReference type="InterPro" id="IPR009009">
    <property type="entry name" value="RlpA-like_DPBB"/>
</dbReference>
<keyword evidence="1 3" id="KW-0456">Lyase</keyword>
<dbReference type="InterPro" id="IPR036908">
    <property type="entry name" value="RlpA-like_sf"/>
</dbReference>
<dbReference type="PANTHER" id="PTHR34183">
    <property type="entry name" value="ENDOLYTIC PEPTIDOGLYCAN TRANSGLYCOSYLASE RLPA"/>
    <property type="match status" value="1"/>
</dbReference>
<dbReference type="SUPFAM" id="SSF50685">
    <property type="entry name" value="Barwin-like endoglucanases"/>
    <property type="match status" value="1"/>
</dbReference>
<dbReference type="KEGG" id="metu:GNH96_14230"/>
<dbReference type="PANTHER" id="PTHR34183:SF8">
    <property type="entry name" value="ENDOLYTIC PEPTIDOGLYCAN TRANSGLYCOSYLASE RLPA-RELATED"/>
    <property type="match status" value="1"/>
</dbReference>
<dbReference type="RefSeq" id="WP_169604262.1">
    <property type="nucleotide sequence ID" value="NZ_CP046565.1"/>
</dbReference>
<dbReference type="GO" id="GO:0000270">
    <property type="term" value="P:peptidoglycan metabolic process"/>
    <property type="evidence" value="ECO:0007669"/>
    <property type="project" value="UniProtKB-UniRule"/>
</dbReference>
<keyword evidence="3" id="KW-1003">Cell membrane</keyword>
<dbReference type="EC" id="4.2.2.-" evidence="3"/>
<organism evidence="6 7">
    <name type="scientific">Methylococcus geothermalis</name>
    <dbReference type="NCBI Taxonomy" id="2681310"/>
    <lineage>
        <taxon>Bacteria</taxon>
        <taxon>Pseudomonadati</taxon>
        <taxon>Pseudomonadota</taxon>
        <taxon>Gammaproteobacteria</taxon>
        <taxon>Methylococcales</taxon>
        <taxon>Methylococcaceae</taxon>
        <taxon>Methylococcus</taxon>
    </lineage>
</organism>
<keyword evidence="3" id="KW-0564">Palmitate</keyword>
<evidence type="ECO:0000313" key="7">
    <source>
        <dbReference type="Proteomes" id="UP000503004"/>
    </source>
</evidence>
<evidence type="ECO:0000259" key="5">
    <source>
        <dbReference type="Pfam" id="PF03330"/>
    </source>
</evidence>
<accession>A0A858QAY7</accession>